<keyword evidence="8" id="KW-1185">Reference proteome</keyword>
<organism evidence="7 8">
    <name type="scientific">Champsocephalus esox</name>
    <name type="common">pike icefish</name>
    <dbReference type="NCBI Taxonomy" id="159716"/>
    <lineage>
        <taxon>Eukaryota</taxon>
        <taxon>Metazoa</taxon>
        <taxon>Chordata</taxon>
        <taxon>Craniata</taxon>
        <taxon>Vertebrata</taxon>
        <taxon>Euteleostomi</taxon>
        <taxon>Actinopterygii</taxon>
        <taxon>Neopterygii</taxon>
        <taxon>Teleostei</taxon>
        <taxon>Neoteleostei</taxon>
        <taxon>Acanthomorphata</taxon>
        <taxon>Eupercaria</taxon>
        <taxon>Perciformes</taxon>
        <taxon>Notothenioidei</taxon>
        <taxon>Channichthyidae</taxon>
        <taxon>Champsocephalus</taxon>
    </lineage>
</organism>
<keyword evidence="6" id="KW-0044">Antibiotic</keyword>
<dbReference type="GO" id="GO:0005576">
    <property type="term" value="C:extracellular region"/>
    <property type="evidence" value="ECO:0007669"/>
    <property type="project" value="UniProtKB-SubCell"/>
</dbReference>
<dbReference type="Pfam" id="PF08107">
    <property type="entry name" value="Antimicrobial12"/>
    <property type="match status" value="1"/>
</dbReference>
<comment type="subcellular location">
    <subcellularLocation>
        <location evidence="1">Secreted</location>
    </subcellularLocation>
</comment>
<dbReference type="EMBL" id="JAULUE010002064">
    <property type="protein sequence ID" value="KAK5879768.1"/>
    <property type="molecule type" value="Genomic_DNA"/>
</dbReference>
<evidence type="ECO:0000313" key="7">
    <source>
        <dbReference type="EMBL" id="KAK5879768.1"/>
    </source>
</evidence>
<dbReference type="AlphaFoldDB" id="A0AAN8B7N8"/>
<protein>
    <recommendedName>
        <fullName evidence="9">Moronecidin</fullName>
    </recommendedName>
</protein>
<gene>
    <name evidence="7" type="ORF">CesoFtcFv8_022857</name>
</gene>
<evidence type="ECO:0000256" key="3">
    <source>
        <dbReference type="ARBA" id="ARBA00022525"/>
    </source>
</evidence>
<keyword evidence="3" id="KW-0964">Secreted</keyword>
<proteinExistence type="inferred from homology"/>
<evidence type="ECO:0008006" key="9">
    <source>
        <dbReference type="Google" id="ProtNLM"/>
    </source>
</evidence>
<dbReference type="GO" id="GO:0042742">
    <property type="term" value="P:defense response to bacterium"/>
    <property type="evidence" value="ECO:0007669"/>
    <property type="project" value="UniProtKB-KW"/>
</dbReference>
<evidence type="ECO:0000256" key="2">
    <source>
        <dbReference type="ARBA" id="ARBA00007419"/>
    </source>
</evidence>
<evidence type="ECO:0000256" key="1">
    <source>
        <dbReference type="ARBA" id="ARBA00004613"/>
    </source>
</evidence>
<accession>A0AAN8B7N8</accession>
<reference evidence="7 8" key="1">
    <citation type="journal article" date="2023" name="Mol. Biol. Evol.">
        <title>Genomics of Secondarily Temperate Adaptation in the Only Non-Antarctic Icefish.</title>
        <authorList>
            <person name="Rivera-Colon A.G."/>
            <person name="Rayamajhi N."/>
            <person name="Minhas B.F."/>
            <person name="Madrigal G."/>
            <person name="Bilyk K.T."/>
            <person name="Yoon V."/>
            <person name="Hune M."/>
            <person name="Gregory S."/>
            <person name="Cheng C.H.C."/>
            <person name="Catchen J.M."/>
        </authorList>
    </citation>
    <scope>NUCLEOTIDE SEQUENCE [LARGE SCALE GENOMIC DNA]</scope>
    <source>
        <strain evidence="7">JC2023a</strain>
    </source>
</reference>
<evidence type="ECO:0000256" key="5">
    <source>
        <dbReference type="ARBA" id="ARBA00022815"/>
    </source>
</evidence>
<evidence type="ECO:0000256" key="4">
    <source>
        <dbReference type="ARBA" id="ARBA00022529"/>
    </source>
</evidence>
<keyword evidence="5" id="KW-0027">Amidation</keyword>
<sequence>MPQGKIQTLSHYMEKDLIRGKKMKCTTVFLVLSMVVLMAEPGDAFFGHLYRGIVSVVNHVHGLLSGETLRQQEVMKEAMREAMKVQEAMDQQAYDRERALA</sequence>
<comment type="similarity">
    <text evidence="2">Belongs to the pleurocidin family.</text>
</comment>
<keyword evidence="4" id="KW-0929">Antimicrobial</keyword>
<evidence type="ECO:0000313" key="8">
    <source>
        <dbReference type="Proteomes" id="UP001335648"/>
    </source>
</evidence>
<evidence type="ECO:0000256" key="6">
    <source>
        <dbReference type="ARBA" id="ARBA00023022"/>
    </source>
</evidence>
<name>A0AAN8B7N8_9TELE</name>
<dbReference type="Proteomes" id="UP001335648">
    <property type="component" value="Unassembled WGS sequence"/>
</dbReference>
<comment type="caution">
    <text evidence="7">The sequence shown here is derived from an EMBL/GenBank/DDBJ whole genome shotgun (WGS) entry which is preliminary data.</text>
</comment>
<dbReference type="InterPro" id="IPR012515">
    <property type="entry name" value="Antimicrobial12"/>
</dbReference>